<protein>
    <submittedName>
        <fullName evidence="2">Uncharacterized protein</fullName>
    </submittedName>
</protein>
<organism evidence="2 3">
    <name type="scientific">Coptis chinensis</name>
    <dbReference type="NCBI Taxonomy" id="261450"/>
    <lineage>
        <taxon>Eukaryota</taxon>
        <taxon>Viridiplantae</taxon>
        <taxon>Streptophyta</taxon>
        <taxon>Embryophyta</taxon>
        <taxon>Tracheophyta</taxon>
        <taxon>Spermatophyta</taxon>
        <taxon>Magnoliopsida</taxon>
        <taxon>Ranunculales</taxon>
        <taxon>Ranunculaceae</taxon>
        <taxon>Coptidoideae</taxon>
        <taxon>Coptis</taxon>
    </lineage>
</organism>
<dbReference type="AlphaFoldDB" id="A0A835IXT7"/>
<evidence type="ECO:0000313" key="2">
    <source>
        <dbReference type="EMBL" id="KAF9624612.1"/>
    </source>
</evidence>
<reference evidence="2 3" key="1">
    <citation type="submission" date="2020-10" db="EMBL/GenBank/DDBJ databases">
        <title>The Coptis chinensis genome and diversification of protoberbering-type alkaloids.</title>
        <authorList>
            <person name="Wang B."/>
            <person name="Shu S."/>
            <person name="Song C."/>
            <person name="Liu Y."/>
        </authorList>
    </citation>
    <scope>NUCLEOTIDE SEQUENCE [LARGE SCALE GENOMIC DNA]</scope>
    <source>
        <strain evidence="2">HL-2020</strain>
        <tissue evidence="2">Leaf</tissue>
    </source>
</reference>
<dbReference type="OrthoDB" id="1095660at2759"/>
<name>A0A835IXT7_9MAGN</name>
<sequence>MEKEDSSTVSMKNKLGFLDVSAILKKATNILWRIPKFIAVGIQTVLPMYYTDLLHPIIIKDLLSEMSKRLRTFPIDTNLFSWFYISTLYFLKTNLFYMVQFHLPILLTAVLTGYLCSVMEDEGRRLLKLRETLLRLVSIAKWKGPLLRFIVLSFTSFVSYVIIITCLVFGGYFVTSNRVFNTVLYTLSFVAALIKWMEFNAIWNVGAAISKVTNGFEESSKFSAYYKARKVQASVLLLLHFNWCFSASISWLPLEGINEQVVYSIITGAVLYASLIWGKEASFSRDGIATTKEELVETTRDGLVVEVGWSGDWTVGVINSILPTLGTFFMILYGAGSILLILKWMDWSVVWNMSILFSVLDDKHGVEAFEASGYFSRGNKKRGFQLMLIFFVWRIVLRLSCVYVGGHEKWIGLVATSFLSCVGNVMKWVVCVVYFYDCKKRVLEKKVDVEEGR</sequence>
<dbReference type="EMBL" id="JADFTS010000001">
    <property type="protein sequence ID" value="KAF9624612.1"/>
    <property type="molecule type" value="Genomic_DNA"/>
</dbReference>
<feature type="transmembrane region" description="Helical" evidence="1">
    <location>
        <begin position="386"/>
        <end position="405"/>
    </location>
</feature>
<keyword evidence="1" id="KW-1133">Transmembrane helix</keyword>
<keyword evidence="1" id="KW-0812">Transmembrane</keyword>
<accession>A0A835IXT7</accession>
<comment type="caution">
    <text evidence="2">The sequence shown here is derived from an EMBL/GenBank/DDBJ whole genome shotgun (WGS) entry which is preliminary data.</text>
</comment>
<proteinExistence type="predicted"/>
<dbReference type="Proteomes" id="UP000631114">
    <property type="component" value="Unassembled WGS sequence"/>
</dbReference>
<feature type="transmembrane region" description="Helical" evidence="1">
    <location>
        <begin position="411"/>
        <end position="436"/>
    </location>
</feature>
<feature type="non-terminal residue" evidence="2">
    <location>
        <position position="453"/>
    </location>
</feature>
<feature type="transmembrane region" description="Helical" evidence="1">
    <location>
        <begin position="149"/>
        <end position="173"/>
    </location>
</feature>
<evidence type="ECO:0000256" key="1">
    <source>
        <dbReference type="SAM" id="Phobius"/>
    </source>
</evidence>
<evidence type="ECO:0000313" key="3">
    <source>
        <dbReference type="Proteomes" id="UP000631114"/>
    </source>
</evidence>
<gene>
    <name evidence="2" type="ORF">IFM89_012034</name>
</gene>
<feature type="transmembrane region" description="Helical" evidence="1">
    <location>
        <begin position="97"/>
        <end position="118"/>
    </location>
</feature>
<dbReference type="PANTHER" id="PTHR36714">
    <property type="entry name" value="T23E23.1"/>
    <property type="match status" value="1"/>
</dbReference>
<feature type="transmembrane region" description="Helical" evidence="1">
    <location>
        <begin position="260"/>
        <end position="278"/>
    </location>
</feature>
<feature type="transmembrane region" description="Helical" evidence="1">
    <location>
        <begin position="235"/>
        <end position="254"/>
    </location>
</feature>
<keyword evidence="1" id="KW-0472">Membrane</keyword>
<keyword evidence="3" id="KW-1185">Reference proteome</keyword>
<dbReference type="PANTHER" id="PTHR36714:SF2">
    <property type="entry name" value="TRANSMEMBRANE PROTEIN"/>
    <property type="match status" value="1"/>
</dbReference>